<dbReference type="PROSITE" id="PS50943">
    <property type="entry name" value="HTH_CROC1"/>
    <property type="match status" value="1"/>
</dbReference>
<gene>
    <name evidence="3" type="ORF">FGL98_03120</name>
</gene>
<dbReference type="GO" id="GO:0005829">
    <property type="term" value="C:cytosol"/>
    <property type="evidence" value="ECO:0007669"/>
    <property type="project" value="TreeGrafter"/>
</dbReference>
<keyword evidence="1" id="KW-0238">DNA-binding</keyword>
<dbReference type="SUPFAM" id="SSF47413">
    <property type="entry name" value="lambda repressor-like DNA-binding domains"/>
    <property type="match status" value="1"/>
</dbReference>
<dbReference type="GO" id="GO:0003677">
    <property type="term" value="F:DNA binding"/>
    <property type="evidence" value="ECO:0007669"/>
    <property type="project" value="UniProtKB-KW"/>
</dbReference>
<dbReference type="Proteomes" id="UP000320244">
    <property type="component" value="Unassembled WGS sequence"/>
</dbReference>
<proteinExistence type="predicted"/>
<keyword evidence="4" id="KW-1185">Reference proteome</keyword>
<evidence type="ECO:0000313" key="3">
    <source>
        <dbReference type="EMBL" id="TWP38228.1"/>
    </source>
</evidence>
<sequence length="98" mass="10547">MARDGQPSRAVRMRSEFRTQVRGGAMAEPTEVRAAFGARVAELRREQGMSQAELAAASGVDRVTVSRVERGLQDLGVVRLVALADALDRLPGDLLDGQ</sequence>
<evidence type="ECO:0000256" key="1">
    <source>
        <dbReference type="ARBA" id="ARBA00023125"/>
    </source>
</evidence>
<dbReference type="EMBL" id="VCQV01000003">
    <property type="protein sequence ID" value="TWP38228.1"/>
    <property type="molecule type" value="Genomic_DNA"/>
</dbReference>
<organism evidence="3 4">
    <name type="scientific">Leekyejoonella antrihumi</name>
    <dbReference type="NCBI Taxonomy" id="1660198"/>
    <lineage>
        <taxon>Bacteria</taxon>
        <taxon>Bacillati</taxon>
        <taxon>Actinomycetota</taxon>
        <taxon>Actinomycetes</taxon>
        <taxon>Micrococcales</taxon>
        <taxon>Dermacoccaceae</taxon>
        <taxon>Leekyejoonella</taxon>
    </lineage>
</organism>
<protein>
    <submittedName>
        <fullName evidence="3">Helix-turn-helix domain-containing protein</fullName>
    </submittedName>
</protein>
<dbReference type="CDD" id="cd00093">
    <property type="entry name" value="HTH_XRE"/>
    <property type="match status" value="1"/>
</dbReference>
<dbReference type="InterPro" id="IPR010982">
    <property type="entry name" value="Lambda_DNA-bd_dom_sf"/>
</dbReference>
<dbReference type="InterPro" id="IPR050807">
    <property type="entry name" value="TransReg_Diox_bact_type"/>
</dbReference>
<name>A0A563E6P4_9MICO</name>
<dbReference type="OrthoDB" id="9814553at2"/>
<reference evidence="3 4" key="1">
    <citation type="submission" date="2019-05" db="EMBL/GenBank/DDBJ databases">
        <authorList>
            <person name="Lee S.D."/>
        </authorList>
    </citation>
    <scope>NUCLEOTIDE SEQUENCE [LARGE SCALE GENOMIC DNA]</scope>
    <source>
        <strain evidence="3 4">C5-26</strain>
    </source>
</reference>
<dbReference type="InterPro" id="IPR001387">
    <property type="entry name" value="Cro/C1-type_HTH"/>
</dbReference>
<comment type="caution">
    <text evidence="3">The sequence shown here is derived from an EMBL/GenBank/DDBJ whole genome shotgun (WGS) entry which is preliminary data.</text>
</comment>
<accession>A0A563E6P4</accession>
<evidence type="ECO:0000259" key="2">
    <source>
        <dbReference type="PROSITE" id="PS50943"/>
    </source>
</evidence>
<reference evidence="3 4" key="2">
    <citation type="submission" date="2019-08" db="EMBL/GenBank/DDBJ databases">
        <title>Jejuicoccus antrihumi gen. nov., sp. nov., a new member of the family Dermacoccaceae isolated from a cave.</title>
        <authorList>
            <person name="Schumann P."/>
            <person name="Kim I.S."/>
        </authorList>
    </citation>
    <scope>NUCLEOTIDE SEQUENCE [LARGE SCALE GENOMIC DNA]</scope>
    <source>
        <strain evidence="3 4">C5-26</strain>
    </source>
</reference>
<evidence type="ECO:0000313" key="4">
    <source>
        <dbReference type="Proteomes" id="UP000320244"/>
    </source>
</evidence>
<feature type="domain" description="HTH cro/C1-type" evidence="2">
    <location>
        <begin position="40"/>
        <end position="94"/>
    </location>
</feature>
<dbReference type="SMART" id="SM00530">
    <property type="entry name" value="HTH_XRE"/>
    <property type="match status" value="1"/>
</dbReference>
<dbReference type="PANTHER" id="PTHR46797">
    <property type="entry name" value="HTH-TYPE TRANSCRIPTIONAL REGULATOR"/>
    <property type="match status" value="1"/>
</dbReference>
<dbReference type="AlphaFoldDB" id="A0A563E6P4"/>
<dbReference type="GO" id="GO:0003700">
    <property type="term" value="F:DNA-binding transcription factor activity"/>
    <property type="evidence" value="ECO:0007669"/>
    <property type="project" value="TreeGrafter"/>
</dbReference>
<dbReference type="Pfam" id="PF01381">
    <property type="entry name" value="HTH_3"/>
    <property type="match status" value="1"/>
</dbReference>
<dbReference type="PANTHER" id="PTHR46797:SF1">
    <property type="entry name" value="METHYLPHOSPHONATE SYNTHASE"/>
    <property type="match status" value="1"/>
</dbReference>
<dbReference type="Gene3D" id="1.10.260.40">
    <property type="entry name" value="lambda repressor-like DNA-binding domains"/>
    <property type="match status" value="1"/>
</dbReference>